<evidence type="ECO:0000313" key="2">
    <source>
        <dbReference type="EMBL" id="KPI86707.1"/>
    </source>
</evidence>
<proteinExistence type="predicted"/>
<reference evidence="2 3" key="1">
    <citation type="journal article" date="2015" name="PLoS Pathog.">
        <title>Leptomonas seymouri: Adaptations to the Dixenous Life Cycle Analyzed by Genome Sequencing, Transcriptome Profiling and Co-infection with Leishmania donovani.</title>
        <authorList>
            <person name="Kraeva N."/>
            <person name="Butenko A."/>
            <person name="Hlavacova J."/>
            <person name="Kostygov A."/>
            <person name="Myskova J."/>
            <person name="Grybchuk D."/>
            <person name="Lestinova T."/>
            <person name="Votypka J."/>
            <person name="Volf P."/>
            <person name="Opperdoes F."/>
            <person name="Flegontov P."/>
            <person name="Lukes J."/>
            <person name="Yurchenko V."/>
        </authorList>
    </citation>
    <scope>NUCLEOTIDE SEQUENCE [LARGE SCALE GENOMIC DNA]</scope>
    <source>
        <strain evidence="2 3">ATCC 30220</strain>
    </source>
</reference>
<name>A0A0N0P637_LEPSE</name>
<dbReference type="Proteomes" id="UP000038009">
    <property type="component" value="Unassembled WGS sequence"/>
</dbReference>
<dbReference type="AlphaFoldDB" id="A0A0N0P637"/>
<feature type="compositionally biased region" description="Basic and acidic residues" evidence="1">
    <location>
        <begin position="151"/>
        <end position="174"/>
    </location>
</feature>
<dbReference type="EMBL" id="LJSK01000119">
    <property type="protein sequence ID" value="KPI86707.1"/>
    <property type="molecule type" value="Genomic_DNA"/>
</dbReference>
<dbReference type="PANTHER" id="PTHR35378:SF1">
    <property type="entry name" value="C2H2-TYPE DOMAIN-CONTAINING PROTEIN"/>
    <property type="match status" value="1"/>
</dbReference>
<organism evidence="2 3">
    <name type="scientific">Leptomonas seymouri</name>
    <dbReference type="NCBI Taxonomy" id="5684"/>
    <lineage>
        <taxon>Eukaryota</taxon>
        <taxon>Discoba</taxon>
        <taxon>Euglenozoa</taxon>
        <taxon>Kinetoplastea</taxon>
        <taxon>Metakinetoplastina</taxon>
        <taxon>Trypanosomatida</taxon>
        <taxon>Trypanosomatidae</taxon>
        <taxon>Leishmaniinae</taxon>
        <taxon>Leptomonas</taxon>
    </lineage>
</organism>
<evidence type="ECO:0000256" key="1">
    <source>
        <dbReference type="SAM" id="MobiDB-lite"/>
    </source>
</evidence>
<gene>
    <name evidence="2" type="ORF">ABL78_4223</name>
</gene>
<feature type="compositionally biased region" description="Basic and acidic residues" evidence="1">
    <location>
        <begin position="197"/>
        <end position="211"/>
    </location>
</feature>
<dbReference type="VEuPathDB" id="TriTrypDB:Lsey_0119_0090"/>
<comment type="caution">
    <text evidence="2">The sequence shown here is derived from an EMBL/GenBank/DDBJ whole genome shotgun (WGS) entry which is preliminary data.</text>
</comment>
<sequence length="271" mass="29494">MPAKPTSSTEQVVDIDPLPIYFTFSRIRPRFSCGRTIESTIQQFRNGELQPRDLPLLSVLTDGTDYFSQNNRRLYTYKQLKREGLLESVPVRLRPVPQTRRMQSKYTSATCSLTATLMRDVEGGGASATASRPAAATAGGEQSDEEAVASESEHDSNRRKGEPTRQRETGDAEARTAASASPSSSPSNQKAKSSSVNEHKADDSEEREVAGKAEIGLSRKQKKQSQKNKKAQLPKRQGGTTKCRRGSESDDDSGGGGGSSLEAELRKLGLQ</sequence>
<evidence type="ECO:0000313" key="3">
    <source>
        <dbReference type="Proteomes" id="UP000038009"/>
    </source>
</evidence>
<feature type="compositionally biased region" description="Basic residues" evidence="1">
    <location>
        <begin position="219"/>
        <end position="233"/>
    </location>
</feature>
<dbReference type="OrthoDB" id="415230at2759"/>
<dbReference type="PANTHER" id="PTHR35378">
    <property type="entry name" value="UNNAMED PRODUCT"/>
    <property type="match status" value="1"/>
</dbReference>
<feature type="compositionally biased region" description="Low complexity" evidence="1">
    <location>
        <begin position="177"/>
        <end position="195"/>
    </location>
</feature>
<accession>A0A0N0P637</accession>
<feature type="region of interest" description="Disordered" evidence="1">
    <location>
        <begin position="124"/>
        <end position="271"/>
    </location>
</feature>
<protein>
    <submittedName>
        <fullName evidence="2">Uncharacterized protein</fullName>
    </submittedName>
</protein>
<dbReference type="OMA" id="GENCYSQ"/>
<keyword evidence="3" id="KW-1185">Reference proteome</keyword>
<feature type="compositionally biased region" description="Low complexity" evidence="1">
    <location>
        <begin position="127"/>
        <end position="140"/>
    </location>
</feature>